<protein>
    <submittedName>
        <fullName evidence="1">Uncharacterized protein</fullName>
    </submittedName>
</protein>
<accession>I7C7E6</accession>
<dbReference type="HOGENOM" id="CLU_1853000_0_0_14"/>
<dbReference type="EMBL" id="CP003731">
    <property type="protein sequence ID" value="AFO52452.1"/>
    <property type="molecule type" value="Genomic_DNA"/>
</dbReference>
<gene>
    <name evidence="1" type="ordered locus">MHLP_04360</name>
</gene>
<proteinExistence type="predicted"/>
<reference evidence="2" key="2">
    <citation type="submission" date="2012-07" db="EMBL/GenBank/DDBJ databases">
        <title>Complete genome sequence of 'Candidatus Mycoplasma haemolamae'.</title>
        <authorList>
            <person name="Guimaraes A.M.S."/>
            <person name="Toth B."/>
            <person name="Santos A.P."/>
            <person name="Nascimento N.C."/>
            <person name="Sojka J.E."/>
            <person name="Messick J.B."/>
        </authorList>
    </citation>
    <scope>NUCLEOTIDE SEQUENCE [LARGE SCALE GENOMIC DNA]</scope>
    <source>
        <strain evidence="2">Purdue</strain>
    </source>
</reference>
<dbReference type="KEGG" id="mhl:MHLP_04360"/>
<organism evidence="1 2">
    <name type="scientific">Mycoplasma haematolamae (strain Purdue)</name>
    <dbReference type="NCBI Taxonomy" id="1212765"/>
    <lineage>
        <taxon>Bacteria</taxon>
        <taxon>Bacillati</taxon>
        <taxon>Mycoplasmatota</taxon>
        <taxon>Mollicutes</taxon>
        <taxon>Mycoplasmataceae</taxon>
        <taxon>Mycoplasma</taxon>
    </lineage>
</organism>
<reference evidence="1 2" key="1">
    <citation type="journal article" date="2012" name="J. Bacteriol.">
        <title>Genome Sequence of "Candidatus Mycoplasma haemolamae" Strain Purdue, a Red Blood Cell Pathogen of Alpacas (Vicugna pacos) and Llamas (Lama glama).</title>
        <authorList>
            <person name="Guimaraes A.M."/>
            <person name="Toth B."/>
            <person name="Santos A.P."/>
            <person name="do Nascimento N.C."/>
            <person name="Kritchevsky J.E."/>
            <person name="Messick J.B."/>
        </authorList>
    </citation>
    <scope>NUCLEOTIDE SEQUENCE [LARGE SCALE GENOMIC DNA]</scope>
    <source>
        <strain evidence="1 2">Purdue</strain>
    </source>
</reference>
<name>I7C7E6_MYCHA</name>
<evidence type="ECO:0000313" key="1">
    <source>
        <dbReference type="EMBL" id="AFO52452.1"/>
    </source>
</evidence>
<keyword evidence="2" id="KW-1185">Reference proteome</keyword>
<evidence type="ECO:0000313" key="2">
    <source>
        <dbReference type="Proteomes" id="UP000006502"/>
    </source>
</evidence>
<sequence>MLLPVNFGFVGAASLLNNGTLMPASDLGSQKLIWAEKIADVADNSIDNYIRTIENHILRDHVLQVDRHDLYRMWRTAAPWYVNHCLKGTNPDAKKEEYCQNHRKNYLNAPEVKGGKIEWNELDAFRRRIEGQRIEEKN</sequence>
<dbReference type="STRING" id="1212765.MHLP_04360"/>
<dbReference type="PATRIC" id="fig|1212765.3.peg.990"/>
<dbReference type="Proteomes" id="UP000006502">
    <property type="component" value="Chromosome"/>
</dbReference>
<dbReference type="AlphaFoldDB" id="I7C7E6"/>